<accession>A0A4V6NJT0</accession>
<organism evidence="3 4">
    <name type="scientific">Rhodovulum steppense</name>
    <dbReference type="NCBI Taxonomy" id="540251"/>
    <lineage>
        <taxon>Bacteria</taxon>
        <taxon>Pseudomonadati</taxon>
        <taxon>Pseudomonadota</taxon>
        <taxon>Alphaproteobacteria</taxon>
        <taxon>Rhodobacterales</taxon>
        <taxon>Paracoccaceae</taxon>
        <taxon>Rhodovulum</taxon>
    </lineage>
</organism>
<feature type="region of interest" description="Disordered" evidence="1">
    <location>
        <begin position="141"/>
        <end position="165"/>
    </location>
</feature>
<dbReference type="InterPro" id="IPR039569">
    <property type="entry name" value="FAS1-like_DH_region"/>
</dbReference>
<dbReference type="RefSeq" id="WP_132693475.1">
    <property type="nucleotide sequence ID" value="NZ_SLVM01000003.1"/>
</dbReference>
<evidence type="ECO:0000256" key="1">
    <source>
        <dbReference type="SAM" id="MobiDB-lite"/>
    </source>
</evidence>
<dbReference type="OrthoDB" id="7183822at2"/>
<dbReference type="EMBL" id="SLVM01000003">
    <property type="protein sequence ID" value="TCM86964.1"/>
    <property type="molecule type" value="Genomic_DNA"/>
</dbReference>
<evidence type="ECO:0000259" key="2">
    <source>
        <dbReference type="Pfam" id="PF13452"/>
    </source>
</evidence>
<dbReference type="InterPro" id="IPR029069">
    <property type="entry name" value="HotDog_dom_sf"/>
</dbReference>
<evidence type="ECO:0000313" key="4">
    <source>
        <dbReference type="Proteomes" id="UP000295277"/>
    </source>
</evidence>
<feature type="domain" description="FAS1-like dehydratase" evidence="2">
    <location>
        <begin position="69"/>
        <end position="130"/>
    </location>
</feature>
<dbReference type="Proteomes" id="UP000295277">
    <property type="component" value="Unassembled WGS sequence"/>
</dbReference>
<dbReference type="PANTHER" id="PTHR28152">
    <property type="entry name" value="HYDROXYACYL-THIOESTER DEHYDRATASE TYPE 2, MITOCHONDRIAL"/>
    <property type="match status" value="1"/>
</dbReference>
<proteinExistence type="predicted"/>
<reference evidence="3 4" key="1">
    <citation type="submission" date="2019-03" db="EMBL/GenBank/DDBJ databases">
        <title>Genomic Encyclopedia of Type Strains, Phase IV (KMG-IV): sequencing the most valuable type-strain genomes for metagenomic binning, comparative biology and taxonomic classification.</title>
        <authorList>
            <person name="Goeker M."/>
        </authorList>
    </citation>
    <scope>NUCLEOTIDE SEQUENCE [LARGE SCALE GENOMIC DNA]</scope>
    <source>
        <strain evidence="3 4">DSM 21153</strain>
    </source>
</reference>
<dbReference type="AlphaFoldDB" id="A0A4V6NJT0"/>
<comment type="caution">
    <text evidence="3">The sequence shown here is derived from an EMBL/GenBank/DDBJ whole genome shotgun (WGS) entry which is preliminary data.</text>
</comment>
<dbReference type="SUPFAM" id="SSF54637">
    <property type="entry name" value="Thioesterase/thiol ester dehydrase-isomerase"/>
    <property type="match status" value="2"/>
</dbReference>
<dbReference type="PANTHER" id="PTHR28152:SF1">
    <property type="entry name" value="HYDROXYACYL-THIOESTER DEHYDRATASE TYPE 2, MITOCHONDRIAL"/>
    <property type="match status" value="1"/>
</dbReference>
<keyword evidence="4" id="KW-1185">Reference proteome</keyword>
<protein>
    <submittedName>
        <fullName evidence="3">3-methylfumaryl-CoA hydratase</fullName>
    </submittedName>
</protein>
<dbReference type="GO" id="GO:0019171">
    <property type="term" value="F:(3R)-hydroxyacyl-[acyl-carrier-protein] dehydratase activity"/>
    <property type="evidence" value="ECO:0007669"/>
    <property type="project" value="TreeGrafter"/>
</dbReference>
<gene>
    <name evidence="3" type="ORF">EV216_10341</name>
</gene>
<name>A0A4V6NJT0_9RHOB</name>
<sequence length="272" mass="29885">MTEALGRTQILRDAMDPVRAAALHAALGLDGPPPGHLAILPPFFHQVYFWDPRPPADLGRDGHPRLGAFLPDLGLPRRMWAGGELAFFGPLRAGSPAERTTAIEGITRKQGRTGPLAFVTLRHDIVQAGVLRVSERQDIVYREDPRAGAPRPAPPPAPETAEDATEARFPPTLLFRYSALTFNGHRIHYDRDYATGTEGYGGLVVHGPLLAQLLMLKATAKGPLRRFSFRARSALIDHETATLCRAGDRLWVRGPDGRLCMSAEVEHGQERY</sequence>
<dbReference type="Pfam" id="PF13452">
    <property type="entry name" value="FAS1_DH_region"/>
    <property type="match status" value="1"/>
</dbReference>
<evidence type="ECO:0000313" key="3">
    <source>
        <dbReference type="EMBL" id="TCM86964.1"/>
    </source>
</evidence>
<dbReference type="InterPro" id="IPR052741">
    <property type="entry name" value="Mitochondrial_HTD2"/>
</dbReference>
<dbReference type="Gene3D" id="3.10.129.10">
    <property type="entry name" value="Hotdog Thioesterase"/>
    <property type="match status" value="2"/>
</dbReference>